<organism evidence="4 5">
    <name type="scientific">Maritimibacter dapengensis</name>
    <dbReference type="NCBI Taxonomy" id="2836868"/>
    <lineage>
        <taxon>Bacteria</taxon>
        <taxon>Pseudomonadati</taxon>
        <taxon>Pseudomonadota</taxon>
        <taxon>Alphaproteobacteria</taxon>
        <taxon>Rhodobacterales</taxon>
        <taxon>Roseobacteraceae</taxon>
        <taxon>Maritimibacter</taxon>
    </lineage>
</organism>
<dbReference type="InterPro" id="IPR050595">
    <property type="entry name" value="Bact_response_regulator"/>
</dbReference>
<evidence type="ECO:0000313" key="5">
    <source>
        <dbReference type="Proteomes" id="UP000756530"/>
    </source>
</evidence>
<evidence type="ECO:0000256" key="2">
    <source>
        <dbReference type="PROSITE-ProRule" id="PRU00169"/>
    </source>
</evidence>
<name>A0ABS6T4F3_9RHOB</name>
<dbReference type="Proteomes" id="UP000756530">
    <property type="component" value="Unassembled WGS sequence"/>
</dbReference>
<dbReference type="SMART" id="SM00448">
    <property type="entry name" value="REC"/>
    <property type="match status" value="1"/>
</dbReference>
<comment type="caution">
    <text evidence="4">The sequence shown here is derived from an EMBL/GenBank/DDBJ whole genome shotgun (WGS) entry which is preliminary data.</text>
</comment>
<dbReference type="Pfam" id="PF00072">
    <property type="entry name" value="Response_reg"/>
    <property type="match status" value="1"/>
</dbReference>
<reference evidence="4 5" key="1">
    <citation type="submission" date="2021-05" db="EMBL/GenBank/DDBJ databases">
        <title>Culturable bacteria isolated from Daya Bay.</title>
        <authorList>
            <person name="Zheng W."/>
            <person name="Yu S."/>
            <person name="Huang Y."/>
        </authorList>
    </citation>
    <scope>NUCLEOTIDE SEQUENCE [LARGE SCALE GENOMIC DNA]</scope>
    <source>
        <strain evidence="4 5">DP4N28-5</strain>
    </source>
</reference>
<keyword evidence="1 2" id="KW-0597">Phosphoprotein</keyword>
<evidence type="ECO:0000259" key="3">
    <source>
        <dbReference type="PROSITE" id="PS50110"/>
    </source>
</evidence>
<proteinExistence type="predicted"/>
<evidence type="ECO:0000313" key="4">
    <source>
        <dbReference type="EMBL" id="MBV7379421.1"/>
    </source>
</evidence>
<dbReference type="PANTHER" id="PTHR44591">
    <property type="entry name" value="STRESS RESPONSE REGULATOR PROTEIN 1"/>
    <property type="match status" value="1"/>
</dbReference>
<evidence type="ECO:0000256" key="1">
    <source>
        <dbReference type="ARBA" id="ARBA00022553"/>
    </source>
</evidence>
<feature type="modified residue" description="4-aspartylphosphate" evidence="2">
    <location>
        <position position="54"/>
    </location>
</feature>
<dbReference type="EMBL" id="JAHUZE010000002">
    <property type="protein sequence ID" value="MBV7379421.1"/>
    <property type="molecule type" value="Genomic_DNA"/>
</dbReference>
<sequence length="122" mass="13393">MTIQVLAVDDSRTMRDMVRLALTSEGIQTHLAEDGVHGLEVLDEISPPDAIITDINMPRMDGFGFIDAVRTREEFRSIPILVLTTESASEMKARAREAGATGWIVKPFDPAKLVKALRMVAG</sequence>
<gene>
    <name evidence="4" type="ORF">KJP28_10825</name>
</gene>
<dbReference type="RefSeq" id="WP_218392551.1">
    <property type="nucleotide sequence ID" value="NZ_JAHUZE010000002.1"/>
</dbReference>
<protein>
    <submittedName>
        <fullName evidence="4">Response regulator</fullName>
    </submittedName>
</protein>
<keyword evidence="5" id="KW-1185">Reference proteome</keyword>
<dbReference type="PROSITE" id="PS50110">
    <property type="entry name" value="RESPONSE_REGULATORY"/>
    <property type="match status" value="1"/>
</dbReference>
<dbReference type="PANTHER" id="PTHR44591:SF25">
    <property type="entry name" value="CHEMOTAXIS TWO-COMPONENT RESPONSE REGULATOR"/>
    <property type="match status" value="1"/>
</dbReference>
<dbReference type="InterPro" id="IPR001789">
    <property type="entry name" value="Sig_transdc_resp-reg_receiver"/>
</dbReference>
<accession>A0ABS6T4F3</accession>
<feature type="domain" description="Response regulatory" evidence="3">
    <location>
        <begin position="4"/>
        <end position="121"/>
    </location>
</feature>